<proteinExistence type="predicted"/>
<dbReference type="Proteomes" id="UP000000600">
    <property type="component" value="Unassembled WGS sequence"/>
</dbReference>
<dbReference type="GO" id="GO:0000978">
    <property type="term" value="F:RNA polymerase II cis-regulatory region sequence-specific DNA binding"/>
    <property type="evidence" value="ECO:0000318"/>
    <property type="project" value="GO_Central"/>
</dbReference>
<dbReference type="OMA" id="QLNSNFE"/>
<dbReference type="GO" id="GO:0006355">
    <property type="term" value="P:regulation of DNA-templated transcription"/>
    <property type="evidence" value="ECO:0000318"/>
    <property type="project" value="GO_Central"/>
</dbReference>
<dbReference type="GO" id="GO:0000981">
    <property type="term" value="F:DNA-binding transcription factor activity, RNA polymerase II-specific"/>
    <property type="evidence" value="ECO:0000318"/>
    <property type="project" value="GO_Central"/>
</dbReference>
<dbReference type="KEGG" id="ptm:GSPATT00025134001"/>
<evidence type="ECO:0000259" key="1">
    <source>
        <dbReference type="SMART" id="SM00717"/>
    </source>
</evidence>
<dbReference type="AlphaFoldDB" id="A0EAT3"/>
<sequence length="239" mass="28366">MNMTVKLIRKSKRFNICSLMDESESNREQGRIQQQPYQSIQLNSNFENQVYDTQSSSLSRLDNNSIGDITENLDSVYSHKLKNNNYKSITKASDDSKNRLIRYTVKREKDMRRKKQKNRGKQFTLEEDQRLLNYILRKGPKFHKFARYFPGKSTNMLKNRYYKSLRFRWDQVLGIQYQYLNPSSEELIPIMTQESSPFMFDELIQLKLFPEAEDLLSNFIGNLSQTFSDIHASFPSDYN</sequence>
<feature type="domain" description="Myb-like" evidence="1">
    <location>
        <begin position="119"/>
        <end position="167"/>
    </location>
</feature>
<accession>A0EAT3</accession>
<dbReference type="InParanoid" id="A0EAT3"/>
<dbReference type="Pfam" id="PF00249">
    <property type="entry name" value="Myb_DNA-binding"/>
    <property type="match status" value="1"/>
</dbReference>
<dbReference type="GO" id="GO:0005634">
    <property type="term" value="C:nucleus"/>
    <property type="evidence" value="ECO:0000318"/>
    <property type="project" value="GO_Central"/>
</dbReference>
<gene>
    <name evidence="2" type="ORF">GSPATT00025134001</name>
</gene>
<dbReference type="SUPFAM" id="SSF46689">
    <property type="entry name" value="Homeodomain-like"/>
    <property type="match status" value="1"/>
</dbReference>
<dbReference type="SMART" id="SM00717">
    <property type="entry name" value="SANT"/>
    <property type="match status" value="1"/>
</dbReference>
<dbReference type="InterPro" id="IPR001005">
    <property type="entry name" value="SANT/Myb"/>
</dbReference>
<organism evidence="2 3">
    <name type="scientific">Paramecium tetraurelia</name>
    <dbReference type="NCBI Taxonomy" id="5888"/>
    <lineage>
        <taxon>Eukaryota</taxon>
        <taxon>Sar</taxon>
        <taxon>Alveolata</taxon>
        <taxon>Ciliophora</taxon>
        <taxon>Intramacronucleata</taxon>
        <taxon>Oligohymenophorea</taxon>
        <taxon>Peniculida</taxon>
        <taxon>Parameciidae</taxon>
        <taxon>Paramecium</taxon>
    </lineage>
</organism>
<name>A0EAT3_PARTE</name>
<dbReference type="InterPro" id="IPR009057">
    <property type="entry name" value="Homeodomain-like_sf"/>
</dbReference>
<dbReference type="Gene3D" id="1.10.10.60">
    <property type="entry name" value="Homeodomain-like"/>
    <property type="match status" value="1"/>
</dbReference>
<keyword evidence="3" id="KW-1185">Reference proteome</keyword>
<reference evidence="2 3" key="1">
    <citation type="journal article" date="2006" name="Nature">
        <title>Global trends of whole-genome duplications revealed by the ciliate Paramecium tetraurelia.</title>
        <authorList>
            <consortium name="Genoscope"/>
            <person name="Aury J.-M."/>
            <person name="Jaillon O."/>
            <person name="Duret L."/>
            <person name="Noel B."/>
            <person name="Jubin C."/>
            <person name="Porcel B.M."/>
            <person name="Segurens B."/>
            <person name="Daubin V."/>
            <person name="Anthouard V."/>
            <person name="Aiach N."/>
            <person name="Arnaiz O."/>
            <person name="Billaut A."/>
            <person name="Beisson J."/>
            <person name="Blanc I."/>
            <person name="Bouhouche K."/>
            <person name="Camara F."/>
            <person name="Duharcourt S."/>
            <person name="Guigo R."/>
            <person name="Gogendeau D."/>
            <person name="Katinka M."/>
            <person name="Keller A.-M."/>
            <person name="Kissmehl R."/>
            <person name="Klotz C."/>
            <person name="Koll F."/>
            <person name="Le Moue A."/>
            <person name="Lepere C."/>
            <person name="Malinsky S."/>
            <person name="Nowacki M."/>
            <person name="Nowak J.K."/>
            <person name="Plattner H."/>
            <person name="Poulain J."/>
            <person name="Ruiz F."/>
            <person name="Serrano V."/>
            <person name="Zagulski M."/>
            <person name="Dessen P."/>
            <person name="Betermier M."/>
            <person name="Weissenbach J."/>
            <person name="Scarpelli C."/>
            <person name="Schachter V."/>
            <person name="Sperling L."/>
            <person name="Meyer E."/>
            <person name="Cohen J."/>
            <person name="Wincker P."/>
        </authorList>
    </citation>
    <scope>NUCLEOTIDE SEQUENCE [LARGE SCALE GENOMIC DNA]</scope>
    <source>
        <strain evidence="2 3">Stock d4-2</strain>
    </source>
</reference>
<dbReference type="HOGENOM" id="CLU_1163060_0_0_1"/>
<dbReference type="OrthoDB" id="298003at2759"/>
<dbReference type="GeneID" id="5045581"/>
<dbReference type="CDD" id="cd00167">
    <property type="entry name" value="SANT"/>
    <property type="match status" value="1"/>
</dbReference>
<dbReference type="RefSeq" id="XP_001459797.1">
    <property type="nucleotide sequence ID" value="XM_001459760.1"/>
</dbReference>
<dbReference type="EMBL" id="CT868668">
    <property type="protein sequence ID" value="CAK92400.1"/>
    <property type="molecule type" value="Genomic_DNA"/>
</dbReference>
<protein>
    <recommendedName>
        <fullName evidence="1">Myb-like domain-containing protein</fullName>
    </recommendedName>
</protein>
<evidence type="ECO:0000313" key="3">
    <source>
        <dbReference type="Proteomes" id="UP000000600"/>
    </source>
</evidence>
<evidence type="ECO:0000313" key="2">
    <source>
        <dbReference type="EMBL" id="CAK92400.1"/>
    </source>
</evidence>